<comment type="caution">
    <text evidence="3">The sequence shown here is derived from an EMBL/GenBank/DDBJ whole genome shotgun (WGS) entry which is preliminary data.</text>
</comment>
<dbReference type="Proteomes" id="UP000604341">
    <property type="component" value="Unassembled WGS sequence"/>
</dbReference>
<dbReference type="RefSeq" id="WP_189070237.1">
    <property type="nucleotide sequence ID" value="NZ_BMPE01000015.1"/>
</dbReference>
<proteinExistence type="predicted"/>
<evidence type="ECO:0000259" key="2">
    <source>
        <dbReference type="Pfam" id="PF26308"/>
    </source>
</evidence>
<dbReference type="Pfam" id="PF26308">
    <property type="entry name" value="YopA_M"/>
    <property type="match status" value="1"/>
</dbReference>
<accession>A0ABQ2FP47</accession>
<feature type="compositionally biased region" description="Basic and acidic residues" evidence="1">
    <location>
        <begin position="354"/>
        <end position="363"/>
    </location>
</feature>
<reference evidence="4" key="1">
    <citation type="journal article" date="2019" name="Int. J. Syst. Evol. Microbiol.">
        <title>The Global Catalogue of Microorganisms (GCM) 10K type strain sequencing project: providing services to taxonomists for standard genome sequencing and annotation.</title>
        <authorList>
            <consortium name="The Broad Institute Genomics Platform"/>
            <consortium name="The Broad Institute Genome Sequencing Center for Infectious Disease"/>
            <person name="Wu L."/>
            <person name="Ma J."/>
        </authorList>
    </citation>
    <scope>NUCLEOTIDE SEQUENCE [LARGE SCALE GENOMIC DNA]</scope>
    <source>
        <strain evidence="4">JCM 19173</strain>
    </source>
</reference>
<keyword evidence="4" id="KW-1185">Reference proteome</keyword>
<evidence type="ECO:0000256" key="1">
    <source>
        <dbReference type="SAM" id="MobiDB-lite"/>
    </source>
</evidence>
<feature type="region of interest" description="Disordered" evidence="1">
    <location>
        <begin position="354"/>
        <end position="391"/>
    </location>
</feature>
<organism evidence="3 4">
    <name type="scientific">Deinococcus radiotolerans</name>
    <dbReference type="NCBI Taxonomy" id="1309407"/>
    <lineage>
        <taxon>Bacteria</taxon>
        <taxon>Thermotogati</taxon>
        <taxon>Deinococcota</taxon>
        <taxon>Deinococci</taxon>
        <taxon>Deinococcales</taxon>
        <taxon>Deinococcaceae</taxon>
        <taxon>Deinococcus</taxon>
    </lineage>
</organism>
<sequence>MSWFDAPPALDISLPTSLKDPIVIFEGEGSLFGGAPEGLSVQLKLWPDPALTATGQPIPTDPQGDAHGQLTIPGFEATDALPIRWSAEARAYLLTRLVRGAATVSTLDFWVVNGPTWLGQWVKEPKGIRRARLILTMGPFLFTLDHVPTKVLDDAEAEGHMFAVTAVGRVQRSDGAPFQTDDPDLDHAFDALGWGFSFAQGRWVGAGTWRHATTEQGPWIAAEVTRISRYRPSTNWYHRHNEDGLQQVCEGLYPLLRDATWTTSLRTVMGLYIDAPSEGNVVSQLISAQVALETLSWTELTEVRKLKSKRQFKSGNAAVHLTELLQAFGIDANLPAQTQELSAFLQAEDQRAALHKQAREAHHAPKSGPSGRPTCPDQAERPARPEVEPAHGPRAIVAVRNSYVHPSSAAKLQALTERASSDLVDLALTYVELCVLRLLEVQGTYAPRFQHDEQPLPWTITADTPEEG</sequence>
<protein>
    <recommendedName>
        <fullName evidence="2">YopA central domain-containing protein</fullName>
    </recommendedName>
</protein>
<evidence type="ECO:0000313" key="3">
    <source>
        <dbReference type="EMBL" id="GGL12978.1"/>
    </source>
</evidence>
<feature type="compositionally biased region" description="Basic and acidic residues" evidence="1">
    <location>
        <begin position="378"/>
        <end position="391"/>
    </location>
</feature>
<gene>
    <name evidence="3" type="ORF">GCM10010844_34680</name>
</gene>
<evidence type="ECO:0000313" key="4">
    <source>
        <dbReference type="Proteomes" id="UP000604341"/>
    </source>
</evidence>
<feature type="domain" description="YopA central" evidence="2">
    <location>
        <begin position="102"/>
        <end position="206"/>
    </location>
</feature>
<dbReference type="InterPro" id="IPR058684">
    <property type="entry name" value="YopA_M"/>
</dbReference>
<dbReference type="EMBL" id="BMPE01000015">
    <property type="protein sequence ID" value="GGL12978.1"/>
    <property type="molecule type" value="Genomic_DNA"/>
</dbReference>
<name>A0ABQ2FP47_9DEIO</name>